<evidence type="ECO:0000256" key="1">
    <source>
        <dbReference type="SAM" id="MobiDB-lite"/>
    </source>
</evidence>
<evidence type="ECO:0000313" key="4">
    <source>
        <dbReference type="Proteomes" id="UP000537775"/>
    </source>
</evidence>
<dbReference type="RefSeq" id="WP_184750324.1">
    <property type="nucleotide sequence ID" value="NZ_BAAAJR010000010.1"/>
</dbReference>
<dbReference type="Proteomes" id="UP000537775">
    <property type="component" value="Unassembled WGS sequence"/>
</dbReference>
<feature type="compositionally biased region" description="Low complexity" evidence="1">
    <location>
        <begin position="17"/>
        <end position="35"/>
    </location>
</feature>
<evidence type="ECO:0000259" key="2">
    <source>
        <dbReference type="Pfam" id="PF07179"/>
    </source>
</evidence>
<dbReference type="EMBL" id="JACHML010000001">
    <property type="protein sequence ID" value="MBB6391164.1"/>
    <property type="molecule type" value="Genomic_DNA"/>
</dbReference>
<comment type="caution">
    <text evidence="3">The sequence shown here is derived from an EMBL/GenBank/DDBJ whole genome shotgun (WGS) entry which is preliminary data.</text>
</comment>
<protein>
    <recommendedName>
        <fullName evidence="2">SseB protein N-terminal domain-containing protein</fullName>
    </recommendedName>
</protein>
<evidence type="ECO:0000313" key="3">
    <source>
        <dbReference type="EMBL" id="MBB6391164.1"/>
    </source>
</evidence>
<dbReference type="InterPro" id="IPR009839">
    <property type="entry name" value="SseB_N"/>
</dbReference>
<proteinExistence type="predicted"/>
<feature type="region of interest" description="Disordered" evidence="1">
    <location>
        <begin position="55"/>
        <end position="85"/>
    </location>
</feature>
<accession>A0A7X0FP75</accession>
<feature type="region of interest" description="Disordered" evidence="1">
    <location>
        <begin position="1"/>
        <end position="43"/>
    </location>
</feature>
<name>A0A7X0FP75_9MICO</name>
<feature type="domain" description="SseB protein N-terminal" evidence="2">
    <location>
        <begin position="229"/>
        <end position="333"/>
    </location>
</feature>
<dbReference type="AlphaFoldDB" id="A0A7X0FP75"/>
<dbReference type="Pfam" id="PF07179">
    <property type="entry name" value="SseB"/>
    <property type="match status" value="2"/>
</dbReference>
<gene>
    <name evidence="3" type="ORF">HD594_001477</name>
</gene>
<feature type="compositionally biased region" description="Polar residues" evidence="1">
    <location>
        <begin position="62"/>
        <end position="83"/>
    </location>
</feature>
<organism evidence="3 4">
    <name type="scientific">Microbacterium thalassium</name>
    <dbReference type="NCBI Taxonomy" id="362649"/>
    <lineage>
        <taxon>Bacteria</taxon>
        <taxon>Bacillati</taxon>
        <taxon>Actinomycetota</taxon>
        <taxon>Actinomycetes</taxon>
        <taxon>Micrococcales</taxon>
        <taxon>Microbacteriaceae</taxon>
        <taxon>Microbacterium</taxon>
    </lineage>
</organism>
<reference evidence="3 4" key="1">
    <citation type="submission" date="2020-08" db="EMBL/GenBank/DDBJ databases">
        <title>Sequencing the genomes of 1000 actinobacteria strains.</title>
        <authorList>
            <person name="Klenk H.-P."/>
        </authorList>
    </citation>
    <scope>NUCLEOTIDE SEQUENCE [LARGE SCALE GENOMIC DNA]</scope>
    <source>
        <strain evidence="3 4">DSM 12511</strain>
    </source>
</reference>
<sequence>MAIFSRGKRTRDDDTTAEAAQPAAEATEAAAAAESAGDESVPHVGISVSTFGQAASAPQVATPGTSTQPRSQTNETAPAQTETIPGLRDNVVLRAALAALPEKPDSIDLLNVARQLMQGHVFLRVKGDARALISEGKDLPLAVATLRGKRFALAYSSGAALQASVRQDGDAQTSAMGQPVLAVIRHVLAGTYDGLILDHASAPARAVLPRPLLEKMVEAYDEQLTIKQALAAERTPQTAAQVADALTKVKLWVAVNRAAEGGPVGVAESRTKSGERFLEVYSHPLEVVAGGRSDQAAPITAAQLAKALHGDDGLTGVIVDPRGPWIRLRRDDLTQLLALTD</sequence>
<feature type="domain" description="SseB protein N-terminal" evidence="2">
    <location>
        <begin position="93"/>
        <end position="212"/>
    </location>
</feature>
<keyword evidence="4" id="KW-1185">Reference proteome</keyword>